<comment type="caution">
    <text evidence="1">The sequence shown here is derived from an EMBL/GenBank/DDBJ whole genome shotgun (WGS) entry which is preliminary data.</text>
</comment>
<organism evidence="1 2">
    <name type="scientific">Candidatus Nealsonbacteria bacterium CG_4_10_14_0_2_um_filter_39_15</name>
    <dbReference type="NCBI Taxonomy" id="1974681"/>
    <lineage>
        <taxon>Bacteria</taxon>
        <taxon>Candidatus Nealsoniibacteriota</taxon>
    </lineage>
</organism>
<evidence type="ECO:0000313" key="1">
    <source>
        <dbReference type="EMBL" id="PIZ88045.1"/>
    </source>
</evidence>
<accession>A0A2M7UW01</accession>
<dbReference type="Proteomes" id="UP000230081">
    <property type="component" value="Unassembled WGS sequence"/>
</dbReference>
<gene>
    <name evidence="1" type="ORF">COX91_02270</name>
</gene>
<name>A0A2M7UW01_9BACT</name>
<dbReference type="EMBL" id="PFPA01000054">
    <property type="protein sequence ID" value="PIZ88045.1"/>
    <property type="molecule type" value="Genomic_DNA"/>
</dbReference>
<protein>
    <submittedName>
        <fullName evidence="1">Uncharacterized protein</fullName>
    </submittedName>
</protein>
<reference evidence="2" key="1">
    <citation type="submission" date="2017-09" db="EMBL/GenBank/DDBJ databases">
        <title>Depth-based differentiation of microbial function through sediment-hosted aquifers and enrichment of novel symbionts in the deep terrestrial subsurface.</title>
        <authorList>
            <person name="Probst A.J."/>
            <person name="Ladd B."/>
            <person name="Jarett J.K."/>
            <person name="Geller-Mcgrath D.E."/>
            <person name="Sieber C.M.K."/>
            <person name="Emerson J.B."/>
            <person name="Anantharaman K."/>
            <person name="Thomas B.C."/>
            <person name="Malmstrom R."/>
            <person name="Stieglmeier M."/>
            <person name="Klingl A."/>
            <person name="Woyke T."/>
            <person name="Ryan C.M."/>
            <person name="Banfield J.F."/>
        </authorList>
    </citation>
    <scope>NUCLEOTIDE SEQUENCE [LARGE SCALE GENOMIC DNA]</scope>
</reference>
<proteinExistence type="predicted"/>
<evidence type="ECO:0000313" key="2">
    <source>
        <dbReference type="Proteomes" id="UP000230081"/>
    </source>
</evidence>
<feature type="non-terminal residue" evidence="1">
    <location>
        <position position="75"/>
    </location>
</feature>
<dbReference type="AlphaFoldDB" id="A0A2M7UW01"/>
<sequence>MLQKTFNYSSLIVVFALSLVFGIPAVLAWSGPPGSPPTPCPTGYPGCDAPLNVSSVGQTKQGDLTVKTFIYGDDI</sequence>